<dbReference type="OrthoDB" id="9881at2157"/>
<comment type="similarity">
    <text evidence="1 7">Belongs to the cytochrome P450 family.</text>
</comment>
<evidence type="ECO:0000256" key="6">
    <source>
        <dbReference type="ARBA" id="ARBA00023033"/>
    </source>
</evidence>
<keyword evidence="4 7" id="KW-0560">Oxidoreductase</keyword>
<keyword evidence="2 7" id="KW-0349">Heme</keyword>
<evidence type="ECO:0000256" key="1">
    <source>
        <dbReference type="ARBA" id="ARBA00010617"/>
    </source>
</evidence>
<evidence type="ECO:0000313" key="9">
    <source>
        <dbReference type="Proteomes" id="UP000050535"/>
    </source>
</evidence>
<accession>A0A0P7HXH0</accession>
<dbReference type="Gene3D" id="1.10.630.10">
    <property type="entry name" value="Cytochrome P450"/>
    <property type="match status" value="1"/>
</dbReference>
<dbReference type="PRINTS" id="PR00385">
    <property type="entry name" value="P450"/>
</dbReference>
<dbReference type="STRING" id="699431.SY89_03307"/>
<dbReference type="Pfam" id="PF00067">
    <property type="entry name" value="p450"/>
    <property type="match status" value="1"/>
</dbReference>
<sequence>MGSDTTGEFPPGPDGLPVVGAVPESIVGGLEFTERVAHEYGDVVHWTGLGGQFYQLNHPEHIAHVLVHNNTNYVKGEQFQRILRPLTGDGILNSEGEAWRRNRRLIQPAFNPDRISVYAEMMTDQTARMLDGWADGETVTIHEEMMELTLRIVAEALFGVDIDRYVDEIEGAMNSFLPATARLSNLLLPEAVPLPSRRKMARARETLDAVVDDIIAEKRREPGEDDVISMLLDAQADGAPLDDEQIRDEAITLLTAGHETTAVSLTYTTYLLAQHSGIEEKLVAELDDVLGGDRPTMADLDDLSYTERVVEESMRLFPPVPSIVREAKAGDRIGGYDIPAGSRIFLSQWVVHRDDRWYDDPLAFRPERWTDEMRDSLPQLAYFPFSAGPRRCIGDRFAMLEARLILAMIYQQYHLELTSGRNVEVIQTVTSRPDEDIRMQLHEREQ</sequence>
<comment type="caution">
    <text evidence="8">The sequence shown here is derived from an EMBL/GenBank/DDBJ whole genome shotgun (WGS) entry which is preliminary data.</text>
</comment>
<protein>
    <submittedName>
        <fullName evidence="8">Cytochrome P450</fullName>
    </submittedName>
</protein>
<dbReference type="PRINTS" id="PR00463">
    <property type="entry name" value="EP450I"/>
</dbReference>
<reference evidence="9" key="1">
    <citation type="submission" date="2013-11" db="EMBL/GenBank/DDBJ databases">
        <authorList>
            <person name="Hoang H.T."/>
            <person name="Killian M.L."/>
            <person name="Madson D.M."/>
            <person name="Arruda P.H.E."/>
            <person name="Sun D."/>
            <person name="Schwartz K.J."/>
            <person name="Yoon K."/>
        </authorList>
    </citation>
    <scope>NUCLEOTIDE SEQUENCE [LARGE SCALE GENOMIC DNA]</scope>
    <source>
        <strain evidence="9">CDK2</strain>
    </source>
</reference>
<dbReference type="CDD" id="cd20620">
    <property type="entry name" value="CYP132-like"/>
    <property type="match status" value="1"/>
</dbReference>
<organism evidence="8 9">
    <name type="scientific">Halolamina pelagica</name>
    <dbReference type="NCBI Taxonomy" id="699431"/>
    <lineage>
        <taxon>Archaea</taxon>
        <taxon>Methanobacteriati</taxon>
        <taxon>Methanobacteriota</taxon>
        <taxon>Stenosarchaea group</taxon>
        <taxon>Halobacteria</taxon>
        <taxon>Halobacteriales</taxon>
        <taxon>Haloferacaceae</taxon>
    </lineage>
</organism>
<keyword evidence="6 7" id="KW-0503">Monooxygenase</keyword>
<dbReference type="PANTHER" id="PTHR24291">
    <property type="entry name" value="CYTOCHROME P450 FAMILY 4"/>
    <property type="match status" value="1"/>
</dbReference>
<dbReference type="InterPro" id="IPR050196">
    <property type="entry name" value="Cytochrome_P450_Monoox"/>
</dbReference>
<dbReference type="GO" id="GO:0016705">
    <property type="term" value="F:oxidoreductase activity, acting on paired donors, with incorporation or reduction of molecular oxygen"/>
    <property type="evidence" value="ECO:0007669"/>
    <property type="project" value="InterPro"/>
</dbReference>
<evidence type="ECO:0000256" key="5">
    <source>
        <dbReference type="ARBA" id="ARBA00023004"/>
    </source>
</evidence>
<dbReference type="InterPro" id="IPR002401">
    <property type="entry name" value="Cyt_P450_E_grp-I"/>
</dbReference>
<dbReference type="InterPro" id="IPR017972">
    <property type="entry name" value="Cyt_P450_CS"/>
</dbReference>
<dbReference type="InterPro" id="IPR036396">
    <property type="entry name" value="Cyt_P450_sf"/>
</dbReference>
<dbReference type="InterPro" id="IPR001128">
    <property type="entry name" value="Cyt_P450"/>
</dbReference>
<dbReference type="SUPFAM" id="SSF48264">
    <property type="entry name" value="Cytochrome P450"/>
    <property type="match status" value="1"/>
</dbReference>
<dbReference type="PANTHER" id="PTHR24291:SF50">
    <property type="entry name" value="BIFUNCTIONAL ALBAFLAVENONE MONOOXYGENASE_TERPENE SYNTHASE"/>
    <property type="match status" value="1"/>
</dbReference>
<dbReference type="PROSITE" id="PS00086">
    <property type="entry name" value="CYTOCHROME_P450"/>
    <property type="match status" value="1"/>
</dbReference>
<dbReference type="GO" id="GO:0004497">
    <property type="term" value="F:monooxygenase activity"/>
    <property type="evidence" value="ECO:0007669"/>
    <property type="project" value="UniProtKB-KW"/>
</dbReference>
<keyword evidence="3 7" id="KW-0479">Metal-binding</keyword>
<dbReference type="AlphaFoldDB" id="A0A0P7HXH0"/>
<dbReference type="Proteomes" id="UP000050535">
    <property type="component" value="Unassembled WGS sequence"/>
</dbReference>
<gene>
    <name evidence="8" type="ORF">SY89_03307</name>
</gene>
<keyword evidence="5 7" id="KW-0408">Iron</keyword>
<dbReference type="PATRIC" id="fig|699431.3.peg.3396"/>
<keyword evidence="9" id="KW-1185">Reference proteome</keyword>
<evidence type="ECO:0000256" key="2">
    <source>
        <dbReference type="ARBA" id="ARBA00022617"/>
    </source>
</evidence>
<evidence type="ECO:0000256" key="3">
    <source>
        <dbReference type="ARBA" id="ARBA00022723"/>
    </source>
</evidence>
<proteinExistence type="inferred from homology"/>
<dbReference type="GO" id="GO:0020037">
    <property type="term" value="F:heme binding"/>
    <property type="evidence" value="ECO:0007669"/>
    <property type="project" value="InterPro"/>
</dbReference>
<evidence type="ECO:0000256" key="4">
    <source>
        <dbReference type="ARBA" id="ARBA00023002"/>
    </source>
</evidence>
<evidence type="ECO:0000256" key="7">
    <source>
        <dbReference type="RuleBase" id="RU000461"/>
    </source>
</evidence>
<dbReference type="RefSeq" id="WP_054584864.1">
    <property type="nucleotide sequence ID" value="NZ_LGUC01000002.1"/>
</dbReference>
<name>A0A0P7HXH0_9EURY</name>
<dbReference type="GO" id="GO:0005506">
    <property type="term" value="F:iron ion binding"/>
    <property type="evidence" value="ECO:0007669"/>
    <property type="project" value="InterPro"/>
</dbReference>
<evidence type="ECO:0000313" key="8">
    <source>
        <dbReference type="EMBL" id="KPN29073.1"/>
    </source>
</evidence>
<dbReference type="EMBL" id="LGUC01000002">
    <property type="protein sequence ID" value="KPN29073.1"/>
    <property type="molecule type" value="Genomic_DNA"/>
</dbReference>